<dbReference type="PANTHER" id="PTHR12969">
    <property type="entry name" value="NGD5/OSM-6/IFT52"/>
    <property type="match status" value="1"/>
</dbReference>
<feature type="domain" description="IFT52 GIFT" evidence="1">
    <location>
        <begin position="12"/>
        <end position="96"/>
    </location>
</feature>
<keyword evidence="3" id="KW-1185">Reference proteome</keyword>
<dbReference type="PANTHER" id="PTHR12969:SF7">
    <property type="entry name" value="INTRAFLAGELLAR TRANSPORT PROTEIN 52 HOMOLOG"/>
    <property type="match status" value="1"/>
</dbReference>
<reference evidence="2 3" key="1">
    <citation type="submission" date="2016-11" db="EMBL/GenBank/DDBJ databases">
        <title>The macronuclear genome of Stentor coeruleus: a giant cell with tiny introns.</title>
        <authorList>
            <person name="Slabodnick M."/>
            <person name="Ruby J.G."/>
            <person name="Reiff S.B."/>
            <person name="Swart E.C."/>
            <person name="Gosai S."/>
            <person name="Prabakaran S."/>
            <person name="Witkowska E."/>
            <person name="Larue G.E."/>
            <person name="Fisher S."/>
            <person name="Freeman R.M."/>
            <person name="Gunawardena J."/>
            <person name="Chu W."/>
            <person name="Stover N.A."/>
            <person name="Gregory B.D."/>
            <person name="Nowacki M."/>
            <person name="Derisi J."/>
            <person name="Roy S.W."/>
            <person name="Marshall W.F."/>
            <person name="Sood P."/>
        </authorList>
    </citation>
    <scope>NUCLEOTIDE SEQUENCE [LARGE SCALE GENOMIC DNA]</scope>
    <source>
        <strain evidence="2">WM001</strain>
    </source>
</reference>
<protein>
    <recommendedName>
        <fullName evidence="1">IFT52 GIFT domain-containing protein</fullName>
    </recommendedName>
</protein>
<gene>
    <name evidence="2" type="ORF">SteCoe_31915</name>
</gene>
<dbReference type="Pfam" id="PF23355">
    <property type="entry name" value="IFT52_GIFT"/>
    <property type="match status" value="1"/>
</dbReference>
<evidence type="ECO:0000313" key="2">
    <source>
        <dbReference type="EMBL" id="OMJ70179.1"/>
    </source>
</evidence>
<dbReference type="AlphaFoldDB" id="A0A1R2B090"/>
<proteinExistence type="predicted"/>
<accession>A0A1R2B090</accession>
<sequence length="99" mass="11029">MPNKENIQKGSIIFDVSKKEAATPQSGLSKLVEILSRDKKFIITSNRDTITLERLGDAVLVIISAPREMFSKEEFDTLKLYIQGGDNILVMLSEGEKVS</sequence>
<comment type="caution">
    <text evidence="2">The sequence shown here is derived from an EMBL/GenBank/DDBJ whole genome shotgun (WGS) entry which is preliminary data.</text>
</comment>
<dbReference type="InterPro" id="IPR039975">
    <property type="entry name" value="IFT52"/>
</dbReference>
<evidence type="ECO:0000259" key="1">
    <source>
        <dbReference type="Pfam" id="PF23355"/>
    </source>
</evidence>
<name>A0A1R2B090_9CILI</name>
<organism evidence="2 3">
    <name type="scientific">Stentor coeruleus</name>
    <dbReference type="NCBI Taxonomy" id="5963"/>
    <lineage>
        <taxon>Eukaryota</taxon>
        <taxon>Sar</taxon>
        <taxon>Alveolata</taxon>
        <taxon>Ciliophora</taxon>
        <taxon>Postciliodesmatophora</taxon>
        <taxon>Heterotrichea</taxon>
        <taxon>Heterotrichida</taxon>
        <taxon>Stentoridae</taxon>
        <taxon>Stentor</taxon>
    </lineage>
</organism>
<evidence type="ECO:0000313" key="3">
    <source>
        <dbReference type="Proteomes" id="UP000187209"/>
    </source>
</evidence>
<dbReference type="Proteomes" id="UP000187209">
    <property type="component" value="Unassembled WGS sequence"/>
</dbReference>
<dbReference type="EMBL" id="MPUH01001116">
    <property type="protein sequence ID" value="OMJ70179.1"/>
    <property type="molecule type" value="Genomic_DNA"/>
</dbReference>
<dbReference type="OrthoDB" id="10259368at2759"/>
<dbReference type="InterPro" id="IPR055458">
    <property type="entry name" value="IFT52_GIFT"/>
</dbReference>